<feature type="transmembrane region" description="Helical" evidence="1">
    <location>
        <begin position="42"/>
        <end position="60"/>
    </location>
</feature>
<dbReference type="AlphaFoldDB" id="A0A1H9Z8S7"/>
<dbReference type="EMBL" id="FOHT01000002">
    <property type="protein sequence ID" value="SES77858.1"/>
    <property type="molecule type" value="Genomic_DNA"/>
</dbReference>
<reference evidence="2 3" key="1">
    <citation type="submission" date="2016-10" db="EMBL/GenBank/DDBJ databases">
        <authorList>
            <person name="de Groot N.N."/>
        </authorList>
    </citation>
    <scope>NUCLEOTIDE SEQUENCE [LARGE SCALE GENOMIC DNA]</scope>
    <source>
        <strain evidence="2 3">DSM 25947</strain>
    </source>
</reference>
<gene>
    <name evidence="2" type="ORF">SAMN05444285_10251</name>
</gene>
<feature type="transmembrane region" description="Helical" evidence="1">
    <location>
        <begin position="12"/>
        <end position="36"/>
    </location>
</feature>
<accession>A0A1H9Z8S7</accession>
<keyword evidence="1" id="KW-0472">Membrane</keyword>
<sequence>MNKIVTLICYNLGLWGILGFFVTILLGFLACCANLSSAVFYTSLIVFGIIGLSTTTICVARGCRKH</sequence>
<evidence type="ECO:0000313" key="2">
    <source>
        <dbReference type="EMBL" id="SES77858.1"/>
    </source>
</evidence>
<keyword evidence="1" id="KW-0812">Transmembrane</keyword>
<organism evidence="2 3">
    <name type="scientific">Draconibacterium orientale</name>
    <dbReference type="NCBI Taxonomy" id="1168034"/>
    <lineage>
        <taxon>Bacteria</taxon>
        <taxon>Pseudomonadati</taxon>
        <taxon>Bacteroidota</taxon>
        <taxon>Bacteroidia</taxon>
        <taxon>Marinilabiliales</taxon>
        <taxon>Prolixibacteraceae</taxon>
        <taxon>Draconibacterium</taxon>
    </lineage>
</organism>
<proteinExistence type="predicted"/>
<protein>
    <submittedName>
        <fullName evidence="2">Uncharacterized protein</fullName>
    </submittedName>
</protein>
<keyword evidence="1" id="KW-1133">Transmembrane helix</keyword>
<dbReference type="PROSITE" id="PS51257">
    <property type="entry name" value="PROKAR_LIPOPROTEIN"/>
    <property type="match status" value="1"/>
</dbReference>
<name>A0A1H9Z8S7_9BACT</name>
<dbReference type="Proteomes" id="UP000181981">
    <property type="component" value="Unassembled WGS sequence"/>
</dbReference>
<evidence type="ECO:0000256" key="1">
    <source>
        <dbReference type="SAM" id="Phobius"/>
    </source>
</evidence>
<evidence type="ECO:0000313" key="3">
    <source>
        <dbReference type="Proteomes" id="UP000181981"/>
    </source>
</evidence>